<evidence type="ECO:0008006" key="10">
    <source>
        <dbReference type="Google" id="ProtNLM"/>
    </source>
</evidence>
<protein>
    <recommendedName>
        <fullName evidence="10">DDT domain-containing protein</fullName>
    </recommendedName>
</protein>
<dbReference type="GeneID" id="17085715"/>
<dbReference type="Pfam" id="PF02791">
    <property type="entry name" value="DDT"/>
    <property type="match status" value="1"/>
</dbReference>
<dbReference type="AlphaFoldDB" id="M2VU94"/>
<name>M2VU94_GALSU</name>
<feature type="coiled-coil region" evidence="4">
    <location>
        <begin position="452"/>
        <end position="497"/>
    </location>
</feature>
<dbReference type="PANTHER" id="PTHR15546:SF2">
    <property type="entry name" value="DDT DOMAIN-CONTAINING PROTEIN DDB_G0282237"/>
    <property type="match status" value="1"/>
</dbReference>
<dbReference type="EMBL" id="KB454543">
    <property type="protein sequence ID" value="EME26761.1"/>
    <property type="molecule type" value="Genomic_DNA"/>
</dbReference>
<dbReference type="STRING" id="130081.M2VU94"/>
<proteinExistence type="predicted"/>
<evidence type="ECO:0000256" key="5">
    <source>
        <dbReference type="SAM" id="MobiDB-lite"/>
    </source>
</evidence>
<dbReference type="GO" id="GO:0000785">
    <property type="term" value="C:chromatin"/>
    <property type="evidence" value="ECO:0007669"/>
    <property type="project" value="UniProtKB-ARBA"/>
</dbReference>
<dbReference type="Gramene" id="EME26761">
    <property type="protein sequence ID" value="EME26761"/>
    <property type="gene ID" value="Gasu_56580"/>
</dbReference>
<dbReference type="InterPro" id="IPR053271">
    <property type="entry name" value="DDT_domain"/>
</dbReference>
<dbReference type="InterPro" id="IPR013136">
    <property type="entry name" value="WSTF_Acf1_Cbp146"/>
</dbReference>
<dbReference type="eggNOG" id="KOG1245">
    <property type="taxonomic scope" value="Eukaryota"/>
</dbReference>
<evidence type="ECO:0000259" key="7">
    <source>
        <dbReference type="PROSITE" id="PS51136"/>
    </source>
</evidence>
<accession>M2VU94</accession>
<evidence type="ECO:0000256" key="1">
    <source>
        <dbReference type="ARBA" id="ARBA00004123"/>
    </source>
</evidence>
<dbReference type="OrthoDB" id="332390at2759"/>
<evidence type="ECO:0000256" key="2">
    <source>
        <dbReference type="ARBA" id="ARBA00023242"/>
    </source>
</evidence>
<keyword evidence="4" id="KW-0175">Coiled coil</keyword>
<feature type="region of interest" description="Disordered" evidence="5">
    <location>
        <begin position="547"/>
        <end position="573"/>
    </location>
</feature>
<feature type="domain" description="DDT" evidence="6">
    <location>
        <begin position="292"/>
        <end position="352"/>
    </location>
</feature>
<dbReference type="PANTHER" id="PTHR15546">
    <property type="entry name" value="BROMODOMAIN ADJACENT TO ZINC FINGER DOMAIN, 2A"/>
    <property type="match status" value="1"/>
</dbReference>
<gene>
    <name evidence="8" type="ORF">Gasu_56580</name>
</gene>
<dbReference type="InterPro" id="IPR028941">
    <property type="entry name" value="WHIM2_dom"/>
</dbReference>
<evidence type="ECO:0000313" key="8">
    <source>
        <dbReference type="EMBL" id="EME26761.1"/>
    </source>
</evidence>
<evidence type="ECO:0000256" key="4">
    <source>
        <dbReference type="SAM" id="Coils"/>
    </source>
</evidence>
<keyword evidence="2 3" id="KW-0539">Nucleus</keyword>
<comment type="subcellular location">
    <subcellularLocation>
        <location evidence="1 3">Nucleus</location>
    </subcellularLocation>
</comment>
<organism evidence="8 9">
    <name type="scientific">Galdieria sulphuraria</name>
    <name type="common">Red alga</name>
    <dbReference type="NCBI Taxonomy" id="130081"/>
    <lineage>
        <taxon>Eukaryota</taxon>
        <taxon>Rhodophyta</taxon>
        <taxon>Bangiophyceae</taxon>
        <taxon>Galdieriales</taxon>
        <taxon>Galdieriaceae</taxon>
        <taxon>Galdieria</taxon>
    </lineage>
</organism>
<dbReference type="PROSITE" id="PS51136">
    <property type="entry name" value="WAC"/>
    <property type="match status" value="1"/>
</dbReference>
<evidence type="ECO:0000313" key="9">
    <source>
        <dbReference type="Proteomes" id="UP000030680"/>
    </source>
</evidence>
<feature type="compositionally biased region" description="Basic and acidic residues" evidence="5">
    <location>
        <begin position="555"/>
        <end position="573"/>
    </location>
</feature>
<dbReference type="GO" id="GO:0005634">
    <property type="term" value="C:nucleus"/>
    <property type="evidence" value="ECO:0007669"/>
    <property type="project" value="UniProtKB-SubCell"/>
</dbReference>
<feature type="domain" description="WAC" evidence="7">
    <location>
        <begin position="21"/>
        <end position="128"/>
    </location>
</feature>
<evidence type="ECO:0000256" key="3">
    <source>
        <dbReference type="PROSITE-ProRule" id="PRU00475"/>
    </source>
</evidence>
<dbReference type="RefSeq" id="XP_005703281.1">
    <property type="nucleotide sequence ID" value="XM_005703224.1"/>
</dbReference>
<keyword evidence="9" id="KW-1185">Reference proteome</keyword>
<dbReference type="Proteomes" id="UP000030680">
    <property type="component" value="Unassembled WGS sequence"/>
</dbReference>
<evidence type="ECO:0000259" key="6">
    <source>
        <dbReference type="PROSITE" id="PS50827"/>
    </source>
</evidence>
<dbReference type="Pfam" id="PF15613">
    <property type="entry name" value="WSD"/>
    <property type="match status" value="1"/>
</dbReference>
<dbReference type="OMA" id="FTHEIFR"/>
<dbReference type="InterPro" id="IPR018501">
    <property type="entry name" value="DDT_dom"/>
</dbReference>
<dbReference type="KEGG" id="gsl:Gasu_56580"/>
<dbReference type="PROSITE" id="PS50827">
    <property type="entry name" value="DDT"/>
    <property type="match status" value="1"/>
</dbReference>
<dbReference type="Pfam" id="PF10537">
    <property type="entry name" value="WAC_Acf1_DNA_bd"/>
    <property type="match status" value="1"/>
</dbReference>
<sequence length="723" mass="85284">MPLYNRKPFQPTTVTEINPKAQYFYLNITGEVFQDYESYLERLLTCKSRNWTCSITGKSGLTFQEALASEKETSWKVSQEFKDDIYLEPLCRLIHLSYLRLEQLVDAAYVRFKKYYCVGERLIYNGKEWQVTNILSNTGKPFKEKRAEEFIQLSSFQLTYQLKDLEHNEITEISSSELVKKNKSPVSKVTLKFKIREISSREQQKEAPLLVKPELADKFGLIWFDPTIQVSILNCQDNDGKGNLSYHELVGNGTSLCNCRTTDRWIHLMEEVIRSQDECLWPEPIFSSKIPSHVYGDVVYVWEVAHVFGDQLGLVPFSLFDLEKALCYHDRNALLDCLFHQLVILSLENHEDVPESSGSRMKSDAERKSGWENVLVRIVRFELQNISGGEDYLHHIAQTNLGHKGEVDSMNHMEYLLSRWIEDKGYQNLNASERLVFLRMLCDIALGAEPIRKLVESELEEMQDKRKRKRMEIIEERQSLEREMEKAKQTLDKYRKSHGMKENGNMCSNHEELFGPFKDSHILDDSIDNVNTNDNEENNKLSAIRTRTLSKRQKTLREEKLRQERREKESEARNEERKLVEKIALLEKKYRASSESLGKQLGRSVRSPFLRWHPLGVDRCLRRYWLLEQEGILFVEVPEMRYGISHWGFYNSRKQLRLLYEYLNERVSGEALLKKHLDRRFSNIVHMMKRREAMKESMYQSKRLRSRQDDLEQFLCYPNVLRK</sequence>
<reference evidence="9" key="1">
    <citation type="journal article" date="2013" name="Science">
        <title>Gene transfer from bacteria and archaea facilitated evolution of an extremophilic eukaryote.</title>
        <authorList>
            <person name="Schonknecht G."/>
            <person name="Chen W.H."/>
            <person name="Ternes C.M."/>
            <person name="Barbier G.G."/>
            <person name="Shrestha R.P."/>
            <person name="Stanke M."/>
            <person name="Brautigam A."/>
            <person name="Baker B.J."/>
            <person name="Banfield J.F."/>
            <person name="Garavito R.M."/>
            <person name="Carr K."/>
            <person name="Wilkerson C."/>
            <person name="Rensing S.A."/>
            <person name="Gagneul D."/>
            <person name="Dickenson N.E."/>
            <person name="Oesterhelt C."/>
            <person name="Lercher M.J."/>
            <person name="Weber A.P."/>
        </authorList>
    </citation>
    <scope>NUCLEOTIDE SEQUENCE [LARGE SCALE GENOMIC DNA]</scope>
    <source>
        <strain evidence="9">074W</strain>
    </source>
</reference>